<proteinExistence type="predicted"/>
<gene>
    <name evidence="2" type="ORF">V0288_17390</name>
</gene>
<accession>A0AAW9QPS4</accession>
<dbReference type="InterPro" id="IPR041685">
    <property type="entry name" value="AAA_GajA/Old/RecF-like"/>
</dbReference>
<evidence type="ECO:0000259" key="1">
    <source>
        <dbReference type="Pfam" id="PF13175"/>
    </source>
</evidence>
<dbReference type="Pfam" id="PF13175">
    <property type="entry name" value="AAA_15"/>
    <property type="match status" value="1"/>
</dbReference>
<evidence type="ECO:0000313" key="3">
    <source>
        <dbReference type="Proteomes" id="UP001328733"/>
    </source>
</evidence>
<dbReference type="RefSeq" id="WP_332866389.1">
    <property type="nucleotide sequence ID" value="NZ_JBAFSM010000037.1"/>
</dbReference>
<comment type="caution">
    <text evidence="2">The sequence shown here is derived from an EMBL/GenBank/DDBJ whole genome shotgun (WGS) entry which is preliminary data.</text>
</comment>
<dbReference type="AlphaFoldDB" id="A0AAW9QPS4"/>
<dbReference type="SUPFAM" id="SSF52540">
    <property type="entry name" value="P-loop containing nucleoside triphosphate hydrolases"/>
    <property type="match status" value="1"/>
</dbReference>
<keyword evidence="3" id="KW-1185">Reference proteome</keyword>
<name>A0AAW9QPS4_9CHRO</name>
<dbReference type="InterPro" id="IPR051396">
    <property type="entry name" value="Bact_Antivir_Def_Nuclease"/>
</dbReference>
<dbReference type="Proteomes" id="UP001328733">
    <property type="component" value="Unassembled WGS sequence"/>
</dbReference>
<dbReference type="CDD" id="cd00267">
    <property type="entry name" value="ABC_ATPase"/>
    <property type="match status" value="1"/>
</dbReference>
<feature type="domain" description="Endonuclease GajA/Old nuclease/RecF-like AAA" evidence="1">
    <location>
        <begin position="1"/>
        <end position="378"/>
    </location>
</feature>
<dbReference type="InterPro" id="IPR027417">
    <property type="entry name" value="P-loop_NTPase"/>
</dbReference>
<evidence type="ECO:0000313" key="2">
    <source>
        <dbReference type="EMBL" id="MEG3438905.1"/>
    </source>
</evidence>
<protein>
    <submittedName>
        <fullName evidence="2">AAA family ATPase</fullName>
    </submittedName>
</protein>
<sequence>MRYTSFTICNFKGIRELTLDLGGNPASKVFILVGLNESGKTTIMEALSFFYENIKNIDEEYLTLCPSGVISKDSLIPKNRKDNFTDKTSIKAHFELDKEDLEFSRKTLKEHGFVCEEFHPRMSIELKLNFENSLFKNTVFRWETNIFGKESKKRNQQKLNPECKAWNSFSSFIRKNIPPIIYYPNFLFNFPDVIYLEESDGEGIEQAFYRRLVQDILDSLPNQLNVKTHIIDRVGQGTRQQKEAVNSVLNKMGSQITKLVFSENLSVFRTDITNKSIIVSYPEIDEEHGIFIELQLKDGEDSYYIRERSLGFRWFFTFLLFTQFRVLRSQGNTNLVFLFDEPASNLHQAAQQRLVGALEKLTKSGVSVIYSTHSHHLINPKWLENTYIVRNKALEYEKDDIDNFEPTNIEVAKYRNFVTNHPDQYTYFQPILDILEYRPSNLEPIQDVVMVEGKNDFYTLSYFQDVILQSEKKLALLPGMGSSGLDTVIRLYYAWGKKFTILLDSDKEGHRQKKRYQELFENIVKDRLFVLEDVDPSWSGYATEKLFDDRDRIAIQNSIDVTKDKFDKKYFNLAIQENLAKAHPVSISQSTKDRFKKLLNVLRDSLEAQK</sequence>
<dbReference type="PANTHER" id="PTHR43581">
    <property type="entry name" value="ATP/GTP PHOSPHATASE"/>
    <property type="match status" value="1"/>
</dbReference>
<dbReference type="Gene3D" id="3.40.50.300">
    <property type="entry name" value="P-loop containing nucleotide triphosphate hydrolases"/>
    <property type="match status" value="1"/>
</dbReference>
<dbReference type="EMBL" id="JBAFSM010000037">
    <property type="protein sequence ID" value="MEG3438905.1"/>
    <property type="molecule type" value="Genomic_DNA"/>
</dbReference>
<dbReference type="PANTHER" id="PTHR43581:SF2">
    <property type="entry name" value="EXCINUCLEASE ATPASE SUBUNIT"/>
    <property type="match status" value="1"/>
</dbReference>
<reference evidence="2 3" key="1">
    <citation type="submission" date="2024-01" db="EMBL/GenBank/DDBJ databases">
        <title>Genomic insights into the taxonomy and metabolism of the cyanobacterium Pannus brasiliensis CCIBt3594.</title>
        <authorList>
            <person name="Machado M."/>
            <person name="Botero N.B."/>
            <person name="Andreote A.P.D."/>
            <person name="Feitosa A.M.T."/>
            <person name="Popin R."/>
            <person name="Sivonen K."/>
            <person name="Fiore M.F."/>
        </authorList>
    </citation>
    <scope>NUCLEOTIDE SEQUENCE [LARGE SCALE GENOMIC DNA]</scope>
    <source>
        <strain evidence="2 3">CCIBt3594</strain>
    </source>
</reference>
<organism evidence="2 3">
    <name type="scientific">Pannus brasiliensis CCIBt3594</name>
    <dbReference type="NCBI Taxonomy" id="1427578"/>
    <lineage>
        <taxon>Bacteria</taxon>
        <taxon>Bacillati</taxon>
        <taxon>Cyanobacteriota</taxon>
        <taxon>Cyanophyceae</taxon>
        <taxon>Oscillatoriophycideae</taxon>
        <taxon>Chroococcales</taxon>
        <taxon>Microcystaceae</taxon>
        <taxon>Pannus</taxon>
    </lineage>
</organism>